<protein>
    <submittedName>
        <fullName evidence="1">Uncharacterized protein</fullName>
    </submittedName>
</protein>
<evidence type="ECO:0000313" key="1">
    <source>
        <dbReference type="EMBL" id="KAI5665166.1"/>
    </source>
</evidence>
<comment type="caution">
    <text evidence="1">The sequence shown here is derived from an EMBL/GenBank/DDBJ whole genome shotgun (WGS) entry which is preliminary data.</text>
</comment>
<proteinExistence type="predicted"/>
<name>A0ACC0AX27_CATRO</name>
<evidence type="ECO:0000313" key="2">
    <source>
        <dbReference type="Proteomes" id="UP001060085"/>
    </source>
</evidence>
<sequence>MHPIFPALRTFSCTDLLLPYERSEMLFRKLPNVQTLKCQIKRTYFSLEEPKLILKLDYLSRLESLRVHYQTSGYQCSSSFELHFPYTLKKLHLLNFRLPWSSMPAAISRLPNLEVLKLVGGIFGKTWDVEDYEFQNLKFLKLQYLQIEEFNASDESFPLLRHFVVDECEYLQEIPIRFASISTLKIIEVDRHLESSARYIQEEQKDLGNDLEVRRS</sequence>
<dbReference type="EMBL" id="CM044705">
    <property type="protein sequence ID" value="KAI5665166.1"/>
    <property type="molecule type" value="Genomic_DNA"/>
</dbReference>
<accession>A0ACC0AX27</accession>
<keyword evidence="2" id="KW-1185">Reference proteome</keyword>
<gene>
    <name evidence="1" type="ORF">M9H77_24489</name>
</gene>
<reference evidence="2" key="1">
    <citation type="journal article" date="2023" name="Nat. Plants">
        <title>Single-cell RNA sequencing provides a high-resolution roadmap for understanding the multicellular compartmentation of specialized metabolism.</title>
        <authorList>
            <person name="Sun S."/>
            <person name="Shen X."/>
            <person name="Li Y."/>
            <person name="Li Y."/>
            <person name="Wang S."/>
            <person name="Li R."/>
            <person name="Zhang H."/>
            <person name="Shen G."/>
            <person name="Guo B."/>
            <person name="Wei J."/>
            <person name="Xu J."/>
            <person name="St-Pierre B."/>
            <person name="Chen S."/>
            <person name="Sun C."/>
        </authorList>
    </citation>
    <scope>NUCLEOTIDE SEQUENCE [LARGE SCALE GENOMIC DNA]</scope>
</reference>
<dbReference type="Proteomes" id="UP001060085">
    <property type="component" value="Linkage Group LG05"/>
</dbReference>
<organism evidence="1 2">
    <name type="scientific">Catharanthus roseus</name>
    <name type="common">Madagascar periwinkle</name>
    <name type="synonym">Vinca rosea</name>
    <dbReference type="NCBI Taxonomy" id="4058"/>
    <lineage>
        <taxon>Eukaryota</taxon>
        <taxon>Viridiplantae</taxon>
        <taxon>Streptophyta</taxon>
        <taxon>Embryophyta</taxon>
        <taxon>Tracheophyta</taxon>
        <taxon>Spermatophyta</taxon>
        <taxon>Magnoliopsida</taxon>
        <taxon>eudicotyledons</taxon>
        <taxon>Gunneridae</taxon>
        <taxon>Pentapetalae</taxon>
        <taxon>asterids</taxon>
        <taxon>lamiids</taxon>
        <taxon>Gentianales</taxon>
        <taxon>Apocynaceae</taxon>
        <taxon>Rauvolfioideae</taxon>
        <taxon>Vinceae</taxon>
        <taxon>Catharanthinae</taxon>
        <taxon>Catharanthus</taxon>
    </lineage>
</organism>